<evidence type="ECO:0000259" key="2">
    <source>
        <dbReference type="SMART" id="SM01017"/>
    </source>
</evidence>
<dbReference type="GO" id="GO:0030674">
    <property type="term" value="F:protein-macromolecule adaptor activity"/>
    <property type="evidence" value="ECO:0007669"/>
    <property type="project" value="TreeGrafter"/>
</dbReference>
<accession>A0A1L9RMT6</accession>
<dbReference type="InterPro" id="IPR014752">
    <property type="entry name" value="Arrestin-like_C"/>
</dbReference>
<dbReference type="InterPro" id="IPR011022">
    <property type="entry name" value="Arrestin_C-like"/>
</dbReference>
<dbReference type="GeneID" id="63747869"/>
<comment type="similarity">
    <text evidence="1">Belongs to the arrestin family.</text>
</comment>
<dbReference type="GO" id="GO:0070086">
    <property type="term" value="P:ubiquitin-dependent endocytosis"/>
    <property type="evidence" value="ECO:0007669"/>
    <property type="project" value="TreeGrafter"/>
</dbReference>
<evidence type="ECO:0000313" key="3">
    <source>
        <dbReference type="EMBL" id="OJJ36255.1"/>
    </source>
</evidence>
<reference evidence="4" key="1">
    <citation type="journal article" date="2017" name="Genome Biol.">
        <title>Comparative genomics reveals high biological diversity and specific adaptations in the industrially and medically important fungal genus Aspergillus.</title>
        <authorList>
            <person name="de Vries R.P."/>
            <person name="Riley R."/>
            <person name="Wiebenga A."/>
            <person name="Aguilar-Osorio G."/>
            <person name="Amillis S."/>
            <person name="Uchima C.A."/>
            <person name="Anderluh G."/>
            <person name="Asadollahi M."/>
            <person name="Askin M."/>
            <person name="Barry K."/>
            <person name="Battaglia E."/>
            <person name="Bayram O."/>
            <person name="Benocci T."/>
            <person name="Braus-Stromeyer S.A."/>
            <person name="Caldana C."/>
            <person name="Canovas D."/>
            <person name="Cerqueira G.C."/>
            <person name="Chen F."/>
            <person name="Chen W."/>
            <person name="Choi C."/>
            <person name="Clum A."/>
            <person name="Dos Santos R.A."/>
            <person name="Damasio A.R."/>
            <person name="Diallinas G."/>
            <person name="Emri T."/>
            <person name="Fekete E."/>
            <person name="Flipphi M."/>
            <person name="Freyberg S."/>
            <person name="Gallo A."/>
            <person name="Gournas C."/>
            <person name="Habgood R."/>
            <person name="Hainaut M."/>
            <person name="Harispe M.L."/>
            <person name="Henrissat B."/>
            <person name="Hilden K.S."/>
            <person name="Hope R."/>
            <person name="Hossain A."/>
            <person name="Karabika E."/>
            <person name="Karaffa L."/>
            <person name="Karanyi Z."/>
            <person name="Krasevec N."/>
            <person name="Kuo A."/>
            <person name="Kusch H."/>
            <person name="LaButti K."/>
            <person name="Lagendijk E.L."/>
            <person name="Lapidus A."/>
            <person name="Levasseur A."/>
            <person name="Lindquist E."/>
            <person name="Lipzen A."/>
            <person name="Logrieco A.F."/>
            <person name="MacCabe A."/>
            <person name="Maekelae M.R."/>
            <person name="Malavazi I."/>
            <person name="Melin P."/>
            <person name="Meyer V."/>
            <person name="Mielnichuk N."/>
            <person name="Miskei M."/>
            <person name="Molnar A.P."/>
            <person name="Mule G."/>
            <person name="Ngan C.Y."/>
            <person name="Orejas M."/>
            <person name="Orosz E."/>
            <person name="Ouedraogo J.P."/>
            <person name="Overkamp K.M."/>
            <person name="Park H.-S."/>
            <person name="Perrone G."/>
            <person name="Piumi F."/>
            <person name="Punt P.J."/>
            <person name="Ram A.F."/>
            <person name="Ramon A."/>
            <person name="Rauscher S."/>
            <person name="Record E."/>
            <person name="Riano-Pachon D.M."/>
            <person name="Robert V."/>
            <person name="Roehrig J."/>
            <person name="Ruller R."/>
            <person name="Salamov A."/>
            <person name="Salih N.S."/>
            <person name="Samson R.A."/>
            <person name="Sandor E."/>
            <person name="Sanguinetti M."/>
            <person name="Schuetze T."/>
            <person name="Sepcic K."/>
            <person name="Shelest E."/>
            <person name="Sherlock G."/>
            <person name="Sophianopoulou V."/>
            <person name="Squina F.M."/>
            <person name="Sun H."/>
            <person name="Susca A."/>
            <person name="Todd R.B."/>
            <person name="Tsang A."/>
            <person name="Unkles S.E."/>
            <person name="van de Wiele N."/>
            <person name="van Rossen-Uffink D."/>
            <person name="Oliveira J.V."/>
            <person name="Vesth T.C."/>
            <person name="Visser J."/>
            <person name="Yu J.-H."/>
            <person name="Zhou M."/>
            <person name="Andersen M.R."/>
            <person name="Archer D.B."/>
            <person name="Baker S.E."/>
            <person name="Benoit I."/>
            <person name="Brakhage A.A."/>
            <person name="Braus G.H."/>
            <person name="Fischer R."/>
            <person name="Frisvad J.C."/>
            <person name="Goldman G.H."/>
            <person name="Houbraken J."/>
            <person name="Oakley B."/>
            <person name="Pocsi I."/>
            <person name="Scazzocchio C."/>
            <person name="Seiboth B."/>
            <person name="vanKuyk P.A."/>
            <person name="Wortman J."/>
            <person name="Dyer P.S."/>
            <person name="Grigoriev I.V."/>
        </authorList>
    </citation>
    <scope>NUCLEOTIDE SEQUENCE [LARGE SCALE GENOMIC DNA]</scope>
    <source>
        <strain evidence="4">DTO 134E9</strain>
    </source>
</reference>
<name>A0A1L9RMT6_ASPWE</name>
<keyword evidence="4" id="KW-1185">Reference proteome</keyword>
<dbReference type="GO" id="GO:0005886">
    <property type="term" value="C:plasma membrane"/>
    <property type="evidence" value="ECO:0007669"/>
    <property type="project" value="TreeGrafter"/>
</dbReference>
<evidence type="ECO:0000313" key="4">
    <source>
        <dbReference type="Proteomes" id="UP000184383"/>
    </source>
</evidence>
<protein>
    <recommendedName>
        <fullName evidence="2">Arrestin C-terminal-like domain-containing protein</fullName>
    </recommendedName>
</protein>
<dbReference type="OrthoDB" id="2333384at2759"/>
<dbReference type="Pfam" id="PF02752">
    <property type="entry name" value="Arrestin_C"/>
    <property type="match status" value="1"/>
</dbReference>
<evidence type="ECO:0000256" key="1">
    <source>
        <dbReference type="ARBA" id="ARBA00005298"/>
    </source>
</evidence>
<dbReference type="EMBL" id="KV878212">
    <property type="protein sequence ID" value="OJJ36255.1"/>
    <property type="molecule type" value="Genomic_DNA"/>
</dbReference>
<dbReference type="GO" id="GO:0005829">
    <property type="term" value="C:cytosol"/>
    <property type="evidence" value="ECO:0007669"/>
    <property type="project" value="TreeGrafter"/>
</dbReference>
<dbReference type="Gene3D" id="2.60.40.640">
    <property type="match status" value="1"/>
</dbReference>
<dbReference type="PANTHER" id="PTHR11188:SF17">
    <property type="entry name" value="FI21816P1"/>
    <property type="match status" value="1"/>
</dbReference>
<dbReference type="VEuPathDB" id="FungiDB:ASPWEDRAFT_184195"/>
<organism evidence="3 4">
    <name type="scientific">Aspergillus wentii DTO 134E9</name>
    <dbReference type="NCBI Taxonomy" id="1073089"/>
    <lineage>
        <taxon>Eukaryota</taxon>
        <taxon>Fungi</taxon>
        <taxon>Dikarya</taxon>
        <taxon>Ascomycota</taxon>
        <taxon>Pezizomycotina</taxon>
        <taxon>Eurotiomycetes</taxon>
        <taxon>Eurotiomycetidae</taxon>
        <taxon>Eurotiales</taxon>
        <taxon>Aspergillaceae</taxon>
        <taxon>Aspergillus</taxon>
        <taxon>Aspergillus subgen. Cremei</taxon>
    </lineage>
</organism>
<dbReference type="SMART" id="SM01017">
    <property type="entry name" value="Arrestin_C"/>
    <property type="match status" value="1"/>
</dbReference>
<dbReference type="PANTHER" id="PTHR11188">
    <property type="entry name" value="ARRESTIN DOMAIN CONTAINING PROTEIN"/>
    <property type="match status" value="1"/>
</dbReference>
<dbReference type="GO" id="GO:0031625">
    <property type="term" value="F:ubiquitin protein ligase binding"/>
    <property type="evidence" value="ECO:0007669"/>
    <property type="project" value="TreeGrafter"/>
</dbReference>
<proteinExistence type="inferred from homology"/>
<dbReference type="RefSeq" id="XP_040689931.1">
    <property type="nucleotide sequence ID" value="XM_040832021.1"/>
</dbReference>
<sequence length="391" mass="44469">MTGTHITQFNLGLDSSCVFLPAERDADHSSCVTGTLQFHLSQPIWVKGIKVALRGNLRLPRGEFSIWEPFHEAVTLQLQHQLAASRTLSSFRLPAGKYQFPFEIPVSKYGLETLTGPSHEYHTYQVDGIIERKFSKDAIVSQPVRIYRSFDLEEMERWQYSSPCSIEKQWDGKIQYSVTIPDQNMPFGSTFPVEFWFAPLTKGLKIERIRIQIIERHELKIIPTAAEAVQYNLRFFKSNKKHTVLSGAYYYDDSTADAQPLEDELCTIKSIRLPQRLHECTQNMDSGMIKIDHELIFSVELRNADGHLSMISGVMPIYIHMSPTVITKDGAVHGKDLQQLQIDQNPPPLYGDHLKDSMLVELSNICSQMGLEDAGNVPDYETAIRTVAVEH</sequence>
<dbReference type="AlphaFoldDB" id="A0A1L9RMT6"/>
<gene>
    <name evidence="3" type="ORF">ASPWEDRAFT_184195</name>
</gene>
<dbReference type="Proteomes" id="UP000184383">
    <property type="component" value="Unassembled WGS sequence"/>
</dbReference>
<dbReference type="STRING" id="1073089.A0A1L9RMT6"/>
<feature type="domain" description="Arrestin C-terminal-like" evidence="2">
    <location>
        <begin position="170"/>
        <end position="323"/>
    </location>
</feature>
<dbReference type="InterPro" id="IPR050357">
    <property type="entry name" value="Arrestin_domain-protein"/>
</dbReference>